<evidence type="ECO:0000256" key="2">
    <source>
        <dbReference type="ARBA" id="ARBA00022573"/>
    </source>
</evidence>
<proteinExistence type="predicted"/>
<dbReference type="SUPFAM" id="SSF53335">
    <property type="entry name" value="S-adenosyl-L-methionine-dependent methyltransferases"/>
    <property type="match status" value="1"/>
</dbReference>
<reference evidence="7" key="1">
    <citation type="journal article" date="2015" name="Proc. Natl. Acad. Sci. U.S.A.">
        <title>Networks of energetic and metabolic interactions define dynamics in microbial communities.</title>
        <authorList>
            <person name="Embree M."/>
            <person name="Liu J.K."/>
            <person name="Al-Bassam M.M."/>
            <person name="Zengler K."/>
        </authorList>
    </citation>
    <scope>NUCLEOTIDE SEQUENCE</scope>
</reference>
<comment type="caution">
    <text evidence="7">The sequence shown here is derived from an EMBL/GenBank/DDBJ whole genome shotgun (WGS) entry which is preliminary data.</text>
</comment>
<protein>
    <submittedName>
        <fullName evidence="7">Cobalt-precorrin-6y c15-methyltransferase</fullName>
    </submittedName>
</protein>
<feature type="domain" description="Methyltransferase type 11" evidence="6">
    <location>
        <begin position="29"/>
        <end position="81"/>
    </location>
</feature>
<dbReference type="AlphaFoldDB" id="A0A0W8FD24"/>
<dbReference type="GO" id="GO:0009236">
    <property type="term" value="P:cobalamin biosynthetic process"/>
    <property type="evidence" value="ECO:0007669"/>
    <property type="project" value="UniProtKB-KW"/>
</dbReference>
<evidence type="ECO:0000313" key="7">
    <source>
        <dbReference type="EMBL" id="KUG18514.1"/>
    </source>
</evidence>
<dbReference type="InterPro" id="IPR029063">
    <property type="entry name" value="SAM-dependent_MTases_sf"/>
</dbReference>
<keyword evidence="2" id="KW-0169">Cobalamin biosynthesis</keyword>
<dbReference type="GO" id="GO:0008757">
    <property type="term" value="F:S-adenosylmethionine-dependent methyltransferase activity"/>
    <property type="evidence" value="ECO:0007669"/>
    <property type="project" value="InterPro"/>
</dbReference>
<dbReference type="CDD" id="cd02440">
    <property type="entry name" value="AdoMet_MTases"/>
    <property type="match status" value="1"/>
</dbReference>
<keyword evidence="4 7" id="KW-0808">Transferase</keyword>
<evidence type="ECO:0000256" key="3">
    <source>
        <dbReference type="ARBA" id="ARBA00022603"/>
    </source>
</evidence>
<gene>
    <name evidence="7" type="ORF">ASZ90_011750</name>
</gene>
<evidence type="ECO:0000256" key="1">
    <source>
        <dbReference type="ARBA" id="ARBA00004953"/>
    </source>
</evidence>
<sequence length="170" mass="18470">MKLPGTATAEENIHIAMGKLAIRPGDLFLDIGCGSGAVSLAASCYTDRIYGLDRRPEAINLSRELVECGKFLLGEAEEIIPRLPAVDRCFIGGTRGIDRFLPLLLEKASPGCMIVVDLARIGIASKVAELMKKEGIFREILQIHINRGYDLAGDIAFKPINPIFMVIGKC</sequence>
<evidence type="ECO:0000256" key="5">
    <source>
        <dbReference type="ARBA" id="ARBA00022691"/>
    </source>
</evidence>
<dbReference type="EMBL" id="LNQE01001375">
    <property type="protein sequence ID" value="KUG18514.1"/>
    <property type="molecule type" value="Genomic_DNA"/>
</dbReference>
<dbReference type="InterPro" id="IPR050714">
    <property type="entry name" value="Cobalamin_biosynth_MTase"/>
</dbReference>
<dbReference type="PANTHER" id="PTHR43182">
    <property type="entry name" value="COBALT-PRECORRIN-6B C(15)-METHYLTRANSFERASE (DECARBOXYLATING)"/>
    <property type="match status" value="1"/>
</dbReference>
<evidence type="ECO:0000259" key="6">
    <source>
        <dbReference type="Pfam" id="PF08241"/>
    </source>
</evidence>
<dbReference type="PANTHER" id="PTHR43182:SF1">
    <property type="entry name" value="COBALT-PRECORRIN-7 C(5)-METHYLTRANSFERASE"/>
    <property type="match status" value="1"/>
</dbReference>
<evidence type="ECO:0000256" key="4">
    <source>
        <dbReference type="ARBA" id="ARBA00022679"/>
    </source>
</evidence>
<organism evidence="7">
    <name type="scientific">hydrocarbon metagenome</name>
    <dbReference type="NCBI Taxonomy" id="938273"/>
    <lineage>
        <taxon>unclassified sequences</taxon>
        <taxon>metagenomes</taxon>
        <taxon>ecological metagenomes</taxon>
    </lineage>
</organism>
<dbReference type="Gene3D" id="3.40.50.150">
    <property type="entry name" value="Vaccinia Virus protein VP39"/>
    <property type="match status" value="1"/>
</dbReference>
<comment type="pathway">
    <text evidence="1">Cofactor biosynthesis; adenosylcobalamin biosynthesis.</text>
</comment>
<accession>A0A0W8FD24</accession>
<dbReference type="GO" id="GO:0032259">
    <property type="term" value="P:methylation"/>
    <property type="evidence" value="ECO:0007669"/>
    <property type="project" value="UniProtKB-KW"/>
</dbReference>
<dbReference type="InterPro" id="IPR013216">
    <property type="entry name" value="Methyltransf_11"/>
</dbReference>
<dbReference type="Pfam" id="PF08241">
    <property type="entry name" value="Methyltransf_11"/>
    <property type="match status" value="1"/>
</dbReference>
<keyword evidence="5" id="KW-0949">S-adenosyl-L-methionine</keyword>
<keyword evidence="3 7" id="KW-0489">Methyltransferase</keyword>
<name>A0A0W8FD24_9ZZZZ</name>